<dbReference type="Proteomes" id="UP000479000">
    <property type="component" value="Unassembled WGS sequence"/>
</dbReference>
<sequence length="129" mass="14510">MNKSRNYRLAVNSEVVYGTRVEGYRQLGESCGLITETGFAVKNALFSQLGGVRYLRTEKPERWKCFEKLPSPPNEKINAPAEEIKRRCKKRGKNIGKISTDDGNSGDGEKGSPNVVECLTIFRKFSSLY</sequence>
<gene>
    <name evidence="2" type="ORF">NTEN_LOCUS16907</name>
</gene>
<reference evidence="2 3" key="1">
    <citation type="submission" date="2020-02" db="EMBL/GenBank/DDBJ databases">
        <authorList>
            <person name="Ferguson B K."/>
        </authorList>
    </citation>
    <scope>NUCLEOTIDE SEQUENCE [LARGE SCALE GENOMIC DNA]</scope>
</reference>
<organism evidence="2 3">
    <name type="scientific">Nesidiocoris tenuis</name>
    <dbReference type="NCBI Taxonomy" id="355587"/>
    <lineage>
        <taxon>Eukaryota</taxon>
        <taxon>Metazoa</taxon>
        <taxon>Ecdysozoa</taxon>
        <taxon>Arthropoda</taxon>
        <taxon>Hexapoda</taxon>
        <taxon>Insecta</taxon>
        <taxon>Pterygota</taxon>
        <taxon>Neoptera</taxon>
        <taxon>Paraneoptera</taxon>
        <taxon>Hemiptera</taxon>
        <taxon>Heteroptera</taxon>
        <taxon>Panheteroptera</taxon>
        <taxon>Cimicomorpha</taxon>
        <taxon>Miridae</taxon>
        <taxon>Dicyphina</taxon>
        <taxon>Nesidiocoris</taxon>
    </lineage>
</organism>
<evidence type="ECO:0000313" key="2">
    <source>
        <dbReference type="EMBL" id="CAB0012116.1"/>
    </source>
</evidence>
<protein>
    <submittedName>
        <fullName evidence="2">Uncharacterized protein</fullName>
    </submittedName>
</protein>
<keyword evidence="3" id="KW-1185">Reference proteome</keyword>
<evidence type="ECO:0000256" key="1">
    <source>
        <dbReference type="SAM" id="MobiDB-lite"/>
    </source>
</evidence>
<evidence type="ECO:0000313" key="3">
    <source>
        <dbReference type="Proteomes" id="UP000479000"/>
    </source>
</evidence>
<feature type="non-terminal residue" evidence="2">
    <location>
        <position position="129"/>
    </location>
</feature>
<accession>A0A6H5H7F0</accession>
<feature type="region of interest" description="Disordered" evidence="1">
    <location>
        <begin position="94"/>
        <end position="113"/>
    </location>
</feature>
<proteinExistence type="predicted"/>
<dbReference type="EMBL" id="CADCXU010024975">
    <property type="protein sequence ID" value="CAB0012116.1"/>
    <property type="molecule type" value="Genomic_DNA"/>
</dbReference>
<dbReference type="AlphaFoldDB" id="A0A6H5H7F0"/>
<name>A0A6H5H7F0_9HEMI</name>